<feature type="region of interest" description="Disordered" evidence="1">
    <location>
        <begin position="1"/>
        <end position="37"/>
    </location>
</feature>
<feature type="compositionally biased region" description="Basic and acidic residues" evidence="1">
    <location>
        <begin position="147"/>
        <end position="158"/>
    </location>
</feature>
<dbReference type="EMBL" id="ATHJ01000059">
    <property type="protein sequence ID" value="EPR43043.1"/>
    <property type="molecule type" value="Genomic_DNA"/>
</dbReference>
<feature type="compositionally biased region" description="Basic and acidic residues" evidence="1">
    <location>
        <begin position="86"/>
        <end position="107"/>
    </location>
</feature>
<dbReference type="PATRIC" id="fig|1121405.3.peg.730"/>
<gene>
    <name evidence="3" type="ORF">dsmv_1409</name>
</gene>
<organism evidence="3 4">
    <name type="scientific">Desulfococcus multivorans DSM 2059</name>
    <dbReference type="NCBI Taxonomy" id="1121405"/>
    <lineage>
        <taxon>Bacteria</taxon>
        <taxon>Pseudomonadati</taxon>
        <taxon>Thermodesulfobacteriota</taxon>
        <taxon>Desulfobacteria</taxon>
        <taxon>Desulfobacterales</taxon>
        <taxon>Desulfococcaceae</taxon>
        <taxon>Desulfococcus</taxon>
    </lineage>
</organism>
<proteinExistence type="predicted"/>
<feature type="compositionally biased region" description="Basic and acidic residues" evidence="1">
    <location>
        <begin position="399"/>
        <end position="411"/>
    </location>
</feature>
<feature type="region of interest" description="Disordered" evidence="1">
    <location>
        <begin position="67"/>
        <end position="213"/>
    </location>
</feature>
<dbReference type="InterPro" id="IPR025295">
    <property type="entry name" value="eCIS_core_dom"/>
</dbReference>
<comment type="caution">
    <text evidence="3">The sequence shown here is derived from an EMBL/GenBank/DDBJ whole genome shotgun (WGS) entry which is preliminary data.</text>
</comment>
<name>S7VEZ0_DESML</name>
<feature type="domain" description="eCIS core" evidence="2">
    <location>
        <begin position="230"/>
        <end position="306"/>
    </location>
</feature>
<dbReference type="Pfam" id="PF13699">
    <property type="entry name" value="eCIS_core"/>
    <property type="match status" value="1"/>
</dbReference>
<evidence type="ECO:0000313" key="4">
    <source>
        <dbReference type="Proteomes" id="UP000014977"/>
    </source>
</evidence>
<feature type="region of interest" description="Disordered" evidence="1">
    <location>
        <begin position="1041"/>
        <end position="1061"/>
    </location>
</feature>
<feature type="compositionally biased region" description="Low complexity" evidence="1">
    <location>
        <begin position="336"/>
        <end position="349"/>
    </location>
</feature>
<feature type="region of interest" description="Disordered" evidence="1">
    <location>
        <begin position="399"/>
        <end position="431"/>
    </location>
</feature>
<evidence type="ECO:0000259" key="2">
    <source>
        <dbReference type="Pfam" id="PF13699"/>
    </source>
</evidence>
<feature type="compositionally biased region" description="Basic and acidic residues" evidence="1">
    <location>
        <begin position="182"/>
        <end position="192"/>
    </location>
</feature>
<dbReference type="STRING" id="897.B2D07_13170"/>
<dbReference type="eggNOG" id="COG3210">
    <property type="taxonomic scope" value="Bacteria"/>
</dbReference>
<dbReference type="Proteomes" id="UP000014977">
    <property type="component" value="Unassembled WGS sequence"/>
</dbReference>
<accession>S7VEZ0</accession>
<feature type="compositionally biased region" description="Basic residues" evidence="1">
    <location>
        <begin position="1"/>
        <end position="10"/>
    </location>
</feature>
<protein>
    <recommendedName>
        <fullName evidence="2">eCIS core domain-containing protein</fullName>
    </recommendedName>
</protein>
<sequence>MAKQRQKKSGKSTSTARPLSRRKHSREQASGGVGNMLRQYQLRVAPANDQYESEADEMARRVAAIPEHRADQQEAGIAEQVTPLVQRRETPDEEKEIQPRRIQRQTESDEEQEIQAKRIQRQAESEEAEEIQARRIQRQTESDEEKEIQAKRIQRQTESEEEEEIQPRRIQRQAENEEAEEIQPRRIQRQELEAGEEDLQTRSARPDREGRLSPQMEERIQQLMQGGGRPLDKETRDYFEPRFGADFGQIRVHDDAEAARIAGQMNSRAFTQGRHIFFGQGQYQPQTSAGRDLLAHELTHTIQQGAAATTGRQRQQPIQRDVIQRANGENGGGSSGSSSDVIAASSDGSLEVSSDPLPGRRLPRIHMAALSLPAFKYDEYLLSKYQPANQGNRLYRDHRYQSASRPRDASGKWDGAMTPGSQPSTPANPLLGLDQTTVYTIRFKRGGGDAGYHGTASELISSIKRPKWNASGAFQEFEVDHIVELQVSGAYPGNWGWAHGSDVFSEDGNVILLDASTNNQSGSLIDQYIRRSISRKHGSVTLAEGAGDTRYNDVEKIRTLNERAILERYNIYFKDFSKGGGNSGTRVKYWTWGQIQRGEHFQVFNRPRTGRNIEIIDINNPNPANPILSPHRGISEEISGSDQQVVIYGRNNALYRAILPVPAEKKPLTTQQSWNVGAARKDQIAGFSISEITFNPDVNATSKGQIGGYYFIRYGRGGRNRQYNLEGGAEQPRNFLSIDRIGTYQYAGAVNQSSFDAHRPELSVPDASPIQITNIGIEPEKGVFIQGKLLPTIPLIQQADIDVFVEGGELSIQKTFDIGEFTIPGPVDVTASSVTLGVSTAQGLFVNGSMDFEINRLGTGNIRGGARTGIPGGRQGGFQLGGEFNFDTELFDPARIEMWYADEAFGARGTIGIPSGRINGIRSAAFTIGYENDTITASGTAQFAAPGIQNAGLSLTYSEEEGLMIGGSLQLGEVPGLRSGSLEAEVQRRPDGGYKVSATGTAQPAIPGINSQVRLSYDDGIFDANVTAAYSRGMLSGELTLGATNRPVDPESNQPTGDPEPANVRAYGGGQVTVQLTPWLQGTVGITLLPNAEIELRGEIALPNTVDLFPRRLVEKNIFTINIDIPIVGVAVAGQRIGIFATIGGGVDVSAGFGPGQLRELSLGITYNPDHEDQTHVTGRGQLYVPADAGLRLFVRGGIGAGIPVVSATAGLEVSGELGLQGALEANVNVGWMPTRGLEIDANAGIFVEPRLRLSVDAYVDVSADLWLTTIELYNERWNLAAVEYGSNLRFGINFPIHYREGEPFDVSLDDVEFTVPDIDARSLITGVLDQF</sequence>
<keyword evidence="4" id="KW-1185">Reference proteome</keyword>
<feature type="compositionally biased region" description="Basic and acidic residues" evidence="1">
    <location>
        <begin position="204"/>
        <end position="213"/>
    </location>
</feature>
<evidence type="ECO:0000313" key="3">
    <source>
        <dbReference type="EMBL" id="EPR43043.1"/>
    </source>
</evidence>
<reference evidence="3 4" key="1">
    <citation type="journal article" date="2013" name="Genome Announc.">
        <title>Draft genome sequences for three mercury-methylating, sulfate-reducing bacteria.</title>
        <authorList>
            <person name="Brown S.D."/>
            <person name="Hurt R.A.Jr."/>
            <person name="Gilmour C.C."/>
            <person name="Elias D.A."/>
        </authorList>
    </citation>
    <scope>NUCLEOTIDE SEQUENCE [LARGE SCALE GENOMIC DNA]</scope>
    <source>
        <strain evidence="3 4">DSM 2059</strain>
    </source>
</reference>
<evidence type="ECO:0000256" key="1">
    <source>
        <dbReference type="SAM" id="MobiDB-lite"/>
    </source>
</evidence>
<feature type="region of interest" description="Disordered" evidence="1">
    <location>
        <begin position="325"/>
        <end position="360"/>
    </location>
</feature>